<dbReference type="EMBL" id="DF158255">
    <property type="protein sequence ID" value="GAB69952.1"/>
    <property type="molecule type" value="Genomic_DNA"/>
</dbReference>
<protein>
    <recommendedName>
        <fullName evidence="3">CYIR protein</fullName>
    </recommendedName>
</protein>
<dbReference type="VEuPathDB" id="PlasmoDB:PCYB_007010"/>
<dbReference type="Proteomes" id="UP000006319">
    <property type="component" value="Unassembled WGS sequence"/>
</dbReference>
<proteinExistence type="predicted"/>
<gene>
    <name evidence="1" type="ORF">PCYB_007010</name>
</gene>
<dbReference type="OrthoDB" id="388881at2759"/>
<dbReference type="GeneID" id="14696494"/>
<keyword evidence="2" id="KW-1185">Reference proteome</keyword>
<accession>K6VKI5</accession>
<dbReference type="PhylomeDB" id="K6VKI5"/>
<evidence type="ECO:0000313" key="2">
    <source>
        <dbReference type="Proteomes" id="UP000006319"/>
    </source>
</evidence>
<evidence type="ECO:0008006" key="3">
    <source>
        <dbReference type="Google" id="ProtNLM"/>
    </source>
</evidence>
<sequence length="157" mass="18435">MLQYFIHVDSIPNDIPKEIFNDLTLIINDKLFKTSCPYFNFNEKIHKPTELMKLRIFNANADTFQSMLKDINKSDECSLKRYVYKCIEVYREINSAYCSGGDDMKEENRNSCDIIRQFNNLYTFYIFNKEGILHNFPELSSNTPTNIIVGCPSEEIE</sequence>
<reference evidence="1 2" key="1">
    <citation type="journal article" date="2012" name="Nat. Genet.">
        <title>Plasmodium cynomolgi genome sequences provide insight into Plasmodium vivax and the monkey malaria clade.</title>
        <authorList>
            <person name="Tachibana S."/>
            <person name="Sullivan S.A."/>
            <person name="Kawai S."/>
            <person name="Nakamura S."/>
            <person name="Kim H.R."/>
            <person name="Goto N."/>
            <person name="Arisue N."/>
            <person name="Palacpac N.M.Q."/>
            <person name="Honma H."/>
            <person name="Yagi M."/>
            <person name="Tougan T."/>
            <person name="Katakai Y."/>
            <person name="Kaneko O."/>
            <person name="Mita T."/>
            <person name="Kita K."/>
            <person name="Yasutomi Y."/>
            <person name="Sutton P.L."/>
            <person name="Shakhbatyan R."/>
            <person name="Horii T."/>
            <person name="Yasunaga T."/>
            <person name="Barnwell J.W."/>
            <person name="Escalante A.A."/>
            <person name="Carlton J.M."/>
            <person name="Tanabe K."/>
        </authorList>
    </citation>
    <scope>NUCLEOTIDE SEQUENCE [LARGE SCALE GENOMIC DNA]</scope>
    <source>
        <strain evidence="1 2">B</strain>
    </source>
</reference>
<organism evidence="1 2">
    <name type="scientific">Plasmodium cynomolgi (strain B)</name>
    <dbReference type="NCBI Taxonomy" id="1120755"/>
    <lineage>
        <taxon>Eukaryota</taxon>
        <taxon>Sar</taxon>
        <taxon>Alveolata</taxon>
        <taxon>Apicomplexa</taxon>
        <taxon>Aconoidasida</taxon>
        <taxon>Haemosporida</taxon>
        <taxon>Plasmodiidae</taxon>
        <taxon>Plasmodium</taxon>
        <taxon>Plasmodium (Plasmodium)</taxon>
    </lineage>
</organism>
<name>K6VKI5_PLACD</name>
<dbReference type="KEGG" id="pcy:PCYB_007010"/>
<dbReference type="RefSeq" id="XP_004228170.1">
    <property type="nucleotide sequence ID" value="XM_004228122.1"/>
</dbReference>
<evidence type="ECO:0000313" key="1">
    <source>
        <dbReference type="EMBL" id="GAB69952.1"/>
    </source>
</evidence>
<dbReference type="AlphaFoldDB" id="K6VKI5"/>